<accession>A0A2Z6N6B4</accession>
<dbReference type="Pfam" id="PF12937">
    <property type="entry name" value="F-box-like"/>
    <property type="match status" value="1"/>
</dbReference>
<dbReference type="PANTHER" id="PTHR47744">
    <property type="entry name" value="OS05G0526300 PROTEIN"/>
    <property type="match status" value="1"/>
</dbReference>
<dbReference type="Pfam" id="PF24104">
    <property type="entry name" value="At5g52880_ARM"/>
    <property type="match status" value="1"/>
</dbReference>
<sequence length="230" mass="25940">MQTQSAVSAVHLLLQSVESVLPKQKKNMAVTEFKHSMVAHKRCSKAQHQVEKGSLQLPQDVLLHIFSFLDMQSLVSAGIVSWSWNMAANDNHLWEMQYVVLYDGAAKQHPMRPDEDKLLQKPLDTRMVTDWKEAVKGAYTGSLSKKLTTNRGYCKHCNAIVWLNNSKCLNVHGGIISKIHDVKPVTALQVVEYLLDDFLSITSSSDSDSDSEGESVSSRLWAYPKHLRKY</sequence>
<dbReference type="InterPro" id="IPR001810">
    <property type="entry name" value="F-box_dom"/>
</dbReference>
<dbReference type="InterPro" id="IPR057039">
    <property type="entry name" value="At5g52880_ARM"/>
</dbReference>
<dbReference type="SMART" id="SM00256">
    <property type="entry name" value="FBOX"/>
    <property type="match status" value="1"/>
</dbReference>
<protein>
    <recommendedName>
        <fullName evidence="1">F-box domain-containing protein</fullName>
    </recommendedName>
</protein>
<gene>
    <name evidence="2" type="ORF">TSUD_43740</name>
</gene>
<evidence type="ECO:0000313" key="3">
    <source>
        <dbReference type="Proteomes" id="UP000242715"/>
    </source>
</evidence>
<proteinExistence type="predicted"/>
<dbReference type="OrthoDB" id="10257471at2759"/>
<evidence type="ECO:0000259" key="1">
    <source>
        <dbReference type="PROSITE" id="PS50181"/>
    </source>
</evidence>
<organism evidence="2 3">
    <name type="scientific">Trifolium subterraneum</name>
    <name type="common">Subterranean clover</name>
    <dbReference type="NCBI Taxonomy" id="3900"/>
    <lineage>
        <taxon>Eukaryota</taxon>
        <taxon>Viridiplantae</taxon>
        <taxon>Streptophyta</taxon>
        <taxon>Embryophyta</taxon>
        <taxon>Tracheophyta</taxon>
        <taxon>Spermatophyta</taxon>
        <taxon>Magnoliopsida</taxon>
        <taxon>eudicotyledons</taxon>
        <taxon>Gunneridae</taxon>
        <taxon>Pentapetalae</taxon>
        <taxon>rosids</taxon>
        <taxon>fabids</taxon>
        <taxon>Fabales</taxon>
        <taxon>Fabaceae</taxon>
        <taxon>Papilionoideae</taxon>
        <taxon>50 kb inversion clade</taxon>
        <taxon>NPAAA clade</taxon>
        <taxon>Hologalegina</taxon>
        <taxon>IRL clade</taxon>
        <taxon>Trifolieae</taxon>
        <taxon>Trifolium</taxon>
    </lineage>
</organism>
<dbReference type="SUPFAM" id="SSF81383">
    <property type="entry name" value="F-box domain"/>
    <property type="match status" value="1"/>
</dbReference>
<dbReference type="Gene3D" id="1.20.1280.50">
    <property type="match status" value="1"/>
</dbReference>
<dbReference type="PANTHER" id="PTHR47744:SF1">
    <property type="entry name" value="OS05G0526300 PROTEIN"/>
    <property type="match status" value="1"/>
</dbReference>
<reference evidence="3" key="1">
    <citation type="journal article" date="2017" name="Front. Plant Sci.">
        <title>Climate Clever Clovers: New Paradigm to Reduce the Environmental Footprint of Ruminants by Breeding Low Methanogenic Forages Utilizing Haplotype Variation.</title>
        <authorList>
            <person name="Kaur P."/>
            <person name="Appels R."/>
            <person name="Bayer P.E."/>
            <person name="Keeble-Gagnere G."/>
            <person name="Wang J."/>
            <person name="Hirakawa H."/>
            <person name="Shirasawa K."/>
            <person name="Vercoe P."/>
            <person name="Stefanova K."/>
            <person name="Durmic Z."/>
            <person name="Nichols P."/>
            <person name="Revell C."/>
            <person name="Isobe S.N."/>
            <person name="Edwards D."/>
            <person name="Erskine W."/>
        </authorList>
    </citation>
    <scope>NUCLEOTIDE SEQUENCE [LARGE SCALE GENOMIC DNA]</scope>
    <source>
        <strain evidence="3">cv. Daliak</strain>
    </source>
</reference>
<evidence type="ECO:0000313" key="2">
    <source>
        <dbReference type="EMBL" id="GAU32332.1"/>
    </source>
</evidence>
<dbReference type="AlphaFoldDB" id="A0A2Z6N6B4"/>
<dbReference type="EMBL" id="DF973489">
    <property type="protein sequence ID" value="GAU32332.1"/>
    <property type="molecule type" value="Genomic_DNA"/>
</dbReference>
<keyword evidence="3" id="KW-1185">Reference proteome</keyword>
<dbReference type="PROSITE" id="PS50181">
    <property type="entry name" value="FBOX"/>
    <property type="match status" value="1"/>
</dbReference>
<feature type="domain" description="F-box" evidence="1">
    <location>
        <begin position="51"/>
        <end position="97"/>
    </location>
</feature>
<dbReference type="Proteomes" id="UP000242715">
    <property type="component" value="Unassembled WGS sequence"/>
</dbReference>
<name>A0A2Z6N6B4_TRISU</name>
<dbReference type="InterPro" id="IPR036047">
    <property type="entry name" value="F-box-like_dom_sf"/>
</dbReference>